<organism evidence="1">
    <name type="scientific">bioreactor metagenome</name>
    <dbReference type="NCBI Taxonomy" id="1076179"/>
    <lineage>
        <taxon>unclassified sequences</taxon>
        <taxon>metagenomes</taxon>
        <taxon>ecological metagenomes</taxon>
    </lineage>
</organism>
<protein>
    <submittedName>
        <fullName evidence="1">Uncharacterized protein</fullName>
    </submittedName>
</protein>
<comment type="caution">
    <text evidence="1">The sequence shown here is derived from an EMBL/GenBank/DDBJ whole genome shotgun (WGS) entry which is preliminary data.</text>
</comment>
<dbReference type="EMBL" id="VSSQ01033706">
    <property type="protein sequence ID" value="MPM85380.1"/>
    <property type="molecule type" value="Genomic_DNA"/>
</dbReference>
<accession>A0A645D781</accession>
<gene>
    <name evidence="1" type="ORF">SDC9_132460</name>
</gene>
<proteinExistence type="predicted"/>
<sequence length="133" mass="15013">MIFSINSMSLLSLLKALSTSLITGVNSFLIGIDMPVFFFNDPMLLIPMYNSFKGITIYLYSWNTNISNEINKAVNSPKAIIIIRFAFFLWRFIRPWVISSLYCSNCSSCLLIYIRASAVCLSACLLPMISRTA</sequence>
<dbReference type="AlphaFoldDB" id="A0A645D781"/>
<reference evidence="1" key="1">
    <citation type="submission" date="2019-08" db="EMBL/GenBank/DDBJ databases">
        <authorList>
            <person name="Kucharzyk K."/>
            <person name="Murdoch R.W."/>
            <person name="Higgins S."/>
            <person name="Loffler F."/>
        </authorList>
    </citation>
    <scope>NUCLEOTIDE SEQUENCE</scope>
</reference>
<name>A0A645D781_9ZZZZ</name>
<evidence type="ECO:0000313" key="1">
    <source>
        <dbReference type="EMBL" id="MPM85380.1"/>
    </source>
</evidence>